<accession>A0AAU8D0N2</accession>
<dbReference type="EMBL" id="CP159256">
    <property type="protein sequence ID" value="XCG52430.1"/>
    <property type="molecule type" value="Genomic_DNA"/>
</dbReference>
<evidence type="ECO:0000313" key="1">
    <source>
        <dbReference type="EMBL" id="XCG52430.1"/>
    </source>
</evidence>
<gene>
    <name evidence="1" type="ORF">ABVK50_30275</name>
</gene>
<protein>
    <submittedName>
        <fullName evidence="1">Uncharacterized protein</fullName>
    </submittedName>
</protein>
<proteinExistence type="predicted"/>
<geneLocation type="plasmid" evidence="1">
    <name>pMk2240A</name>
</geneLocation>
<keyword evidence="1" id="KW-0614">Plasmid</keyword>
<reference evidence="1" key="1">
    <citation type="submission" date="2024-06" db="EMBL/GenBank/DDBJ databases">
        <title>Mesorhizobium karijinii sp. nov., a symbiont of the iconic Swainsona formosa from arid Australia.</title>
        <authorList>
            <person name="Hill Y.J."/>
            <person name="Watkin E.L.J."/>
            <person name="O'Hara G.W."/>
            <person name="Terpolilli J."/>
            <person name="Tye M.L."/>
            <person name="Kohlmeier M.G."/>
        </authorList>
    </citation>
    <scope>NUCLEOTIDE SEQUENCE</scope>
    <source>
        <strain evidence="1">WSM2240</strain>
        <plasmid evidence="1">pMk2240A</plasmid>
    </source>
</reference>
<sequence length="48" mass="5342">MMSRFSALKAVADFAGLAATGRPSSRAEKYDIKIDLIVANCVPHHYRY</sequence>
<name>A0AAU8D0N2_9HYPH</name>
<organism evidence="1">
    <name type="scientific">Mesorhizobium sp. WSM2240</name>
    <dbReference type="NCBI Taxonomy" id="3228851"/>
    <lineage>
        <taxon>Bacteria</taxon>
        <taxon>Pseudomonadati</taxon>
        <taxon>Pseudomonadota</taxon>
        <taxon>Alphaproteobacteria</taxon>
        <taxon>Hyphomicrobiales</taxon>
        <taxon>Phyllobacteriaceae</taxon>
        <taxon>Mesorhizobium</taxon>
    </lineage>
</organism>
<dbReference type="AlphaFoldDB" id="A0AAU8D0N2"/>